<dbReference type="Pfam" id="PF02586">
    <property type="entry name" value="SRAP"/>
    <property type="match status" value="1"/>
</dbReference>
<dbReference type="PANTHER" id="PTHR13604:SF0">
    <property type="entry name" value="ABASIC SITE PROCESSING PROTEIN HMCES"/>
    <property type="match status" value="1"/>
</dbReference>
<organism evidence="9">
    <name type="scientific">Caldilineaceae bacterium SB0664_bin_27</name>
    <dbReference type="NCBI Taxonomy" id="2605260"/>
    <lineage>
        <taxon>Bacteria</taxon>
        <taxon>Bacillati</taxon>
        <taxon>Chloroflexota</taxon>
        <taxon>Caldilineae</taxon>
        <taxon>Caldilineales</taxon>
        <taxon>Caldilineaceae</taxon>
    </lineage>
</organism>
<dbReference type="EC" id="3.4.-.-" evidence="8"/>
<accession>A0A6B0YRU6</accession>
<dbReference type="GO" id="GO:0016829">
    <property type="term" value="F:lyase activity"/>
    <property type="evidence" value="ECO:0007669"/>
    <property type="project" value="UniProtKB-KW"/>
</dbReference>
<reference evidence="9" key="1">
    <citation type="submission" date="2019-09" db="EMBL/GenBank/DDBJ databases">
        <title>Characterisation of the sponge microbiome using genome-centric metagenomics.</title>
        <authorList>
            <person name="Engelberts J.P."/>
            <person name="Robbins S.J."/>
            <person name="De Goeij J.M."/>
            <person name="Aranda M."/>
            <person name="Bell S.C."/>
            <person name="Webster N.S."/>
        </authorList>
    </citation>
    <scope>NUCLEOTIDE SEQUENCE</scope>
    <source>
        <strain evidence="9">SB0664_bin_27</strain>
    </source>
</reference>
<keyword evidence="3" id="KW-0227">DNA damage</keyword>
<dbReference type="EMBL" id="VXRG01000073">
    <property type="protein sequence ID" value="MXY93543.1"/>
    <property type="molecule type" value="Genomic_DNA"/>
</dbReference>
<proteinExistence type="inferred from homology"/>
<protein>
    <recommendedName>
        <fullName evidence="8">Abasic site processing protein</fullName>
        <ecNumber evidence="8">3.4.-.-</ecNumber>
    </recommendedName>
</protein>
<comment type="caution">
    <text evidence="9">The sequence shown here is derived from an EMBL/GenBank/DDBJ whole genome shotgun (WGS) entry which is preliminary data.</text>
</comment>
<dbReference type="GO" id="GO:0008233">
    <property type="term" value="F:peptidase activity"/>
    <property type="evidence" value="ECO:0007669"/>
    <property type="project" value="UniProtKB-KW"/>
</dbReference>
<keyword evidence="7" id="KW-0456">Lyase</keyword>
<evidence type="ECO:0000256" key="4">
    <source>
        <dbReference type="ARBA" id="ARBA00022801"/>
    </source>
</evidence>
<name>A0A6B0YRU6_9CHLR</name>
<evidence type="ECO:0000256" key="2">
    <source>
        <dbReference type="ARBA" id="ARBA00022670"/>
    </source>
</evidence>
<dbReference type="InterPro" id="IPR036590">
    <property type="entry name" value="SRAP-like"/>
</dbReference>
<keyword evidence="5" id="KW-0190">Covalent protein-DNA linkage</keyword>
<dbReference type="Gene3D" id="3.90.1680.10">
    <property type="entry name" value="SOS response associated peptidase-like"/>
    <property type="match status" value="1"/>
</dbReference>
<keyword evidence="6" id="KW-0238">DNA-binding</keyword>
<gene>
    <name evidence="9" type="ORF">F4Y42_08860</name>
</gene>
<dbReference type="AlphaFoldDB" id="A0A6B0YRU6"/>
<evidence type="ECO:0000256" key="6">
    <source>
        <dbReference type="ARBA" id="ARBA00023125"/>
    </source>
</evidence>
<dbReference type="GO" id="GO:0106300">
    <property type="term" value="P:protein-DNA covalent cross-linking repair"/>
    <property type="evidence" value="ECO:0007669"/>
    <property type="project" value="InterPro"/>
</dbReference>
<evidence type="ECO:0000256" key="1">
    <source>
        <dbReference type="ARBA" id="ARBA00008136"/>
    </source>
</evidence>
<dbReference type="GO" id="GO:0006508">
    <property type="term" value="P:proteolysis"/>
    <property type="evidence" value="ECO:0007669"/>
    <property type="project" value="UniProtKB-KW"/>
</dbReference>
<dbReference type="PANTHER" id="PTHR13604">
    <property type="entry name" value="DC12-RELATED"/>
    <property type="match status" value="1"/>
</dbReference>
<evidence type="ECO:0000256" key="8">
    <source>
        <dbReference type="RuleBase" id="RU364100"/>
    </source>
</evidence>
<keyword evidence="2 8" id="KW-0645">Protease</keyword>
<evidence type="ECO:0000256" key="5">
    <source>
        <dbReference type="ARBA" id="ARBA00023124"/>
    </source>
</evidence>
<evidence type="ECO:0000256" key="3">
    <source>
        <dbReference type="ARBA" id="ARBA00022763"/>
    </source>
</evidence>
<sequence length="223" mass="25067">MCGRFVLRASPQNLQMLFELDETPQTGPRYNIAPTQPVLAVRVNPHGGMREATYLNWGLVPFWAKDPKIGSRMINARSETAAEKPSFRAAYKYRRCIVPADGFYEWKKVKGGKQPYLIGLASGEVFGIAGLWEHWEQDGSVIESCTLLTTDANEFMGPLHHRMPVILDRQDYDEWLDASVQKADTLLHLMRPYEGEDMEAVAVSRTVNNPRNDEPGCVEPAGA</sequence>
<comment type="similarity">
    <text evidence="1 8">Belongs to the SOS response-associated peptidase family.</text>
</comment>
<dbReference type="SUPFAM" id="SSF143081">
    <property type="entry name" value="BB1717-like"/>
    <property type="match status" value="1"/>
</dbReference>
<keyword evidence="4 8" id="KW-0378">Hydrolase</keyword>
<evidence type="ECO:0000256" key="7">
    <source>
        <dbReference type="ARBA" id="ARBA00023239"/>
    </source>
</evidence>
<dbReference type="InterPro" id="IPR003738">
    <property type="entry name" value="SRAP"/>
</dbReference>
<evidence type="ECO:0000313" key="9">
    <source>
        <dbReference type="EMBL" id="MXY93543.1"/>
    </source>
</evidence>
<dbReference type="GO" id="GO:0003697">
    <property type="term" value="F:single-stranded DNA binding"/>
    <property type="evidence" value="ECO:0007669"/>
    <property type="project" value="InterPro"/>
</dbReference>